<dbReference type="InterPro" id="IPR013786">
    <property type="entry name" value="AcylCoA_DH/ox_N"/>
</dbReference>
<feature type="domain" description="Acyl-CoA dehydrogenase/oxidase C-terminal" evidence="6">
    <location>
        <begin position="231"/>
        <end position="345"/>
    </location>
</feature>
<dbReference type="Gene3D" id="1.20.140.10">
    <property type="entry name" value="Butyryl-CoA Dehydrogenase, subunit A, domain 3"/>
    <property type="match status" value="1"/>
</dbReference>
<accession>A0A1I5VM09</accession>
<dbReference type="SUPFAM" id="SSF47203">
    <property type="entry name" value="Acyl-CoA dehydrogenase C-terminal domain-like"/>
    <property type="match status" value="1"/>
</dbReference>
<dbReference type="GO" id="GO:0003995">
    <property type="term" value="F:acyl-CoA dehydrogenase activity"/>
    <property type="evidence" value="ECO:0007669"/>
    <property type="project" value="TreeGrafter"/>
</dbReference>
<dbReference type="GO" id="GO:0050660">
    <property type="term" value="F:flavin adenine dinucleotide binding"/>
    <property type="evidence" value="ECO:0007669"/>
    <property type="project" value="InterPro"/>
</dbReference>
<dbReference type="EMBL" id="FOWW01000004">
    <property type="protein sequence ID" value="SFQ08574.1"/>
    <property type="molecule type" value="Genomic_DNA"/>
</dbReference>
<dbReference type="Pfam" id="PF02771">
    <property type="entry name" value="Acyl-CoA_dh_N"/>
    <property type="match status" value="1"/>
</dbReference>
<dbReference type="STRING" id="587909.SAMN05421810_104436"/>
<dbReference type="Gene3D" id="2.40.110.10">
    <property type="entry name" value="Butyryl-CoA Dehydrogenase, subunit A, domain 2"/>
    <property type="match status" value="1"/>
</dbReference>
<keyword evidence="3" id="KW-0285">Flavoprotein</keyword>
<evidence type="ECO:0000256" key="3">
    <source>
        <dbReference type="ARBA" id="ARBA00022630"/>
    </source>
</evidence>
<name>A0A1I5VM09_9PSEU</name>
<dbReference type="PANTHER" id="PTHR43884:SF20">
    <property type="entry name" value="ACYL-COA DEHYDROGENASE FADE28"/>
    <property type="match status" value="1"/>
</dbReference>
<sequence length="364" mass="37424">MDFTLDDDQRAVADLAAEVLDREVTADRPGGAEHRDEPAWDEPVWRALAKAGLLALTLPPELDGDGLGMLETALVLTEVGRAAAPVPALSALALGVLPVGRLGTPEQRATLLPPVAAGEALLTAALHEPSAPLPTRPVTTATPGTAGWTLTGTVTTVPFAAAAERILVPATGPDGAAVFLVDPRAAGVTVVPAPGAAGAAVRLDRADAEPLGRPDRADAVAVLHRHALAGAAALGAGALAGALDLTTRHVAERHQFGRPLAAFQAVAQQVADVYVAARTLRLAALSAAWRLSTGADPDSDLEVAAYWLAEEAPRALATCHHLHGGLGVDVTYPLHRHYTTVKDLTRCVGGAAHRLDRLGERVAG</sequence>
<reference evidence="9" key="1">
    <citation type="submission" date="2016-10" db="EMBL/GenBank/DDBJ databases">
        <authorList>
            <person name="Varghese N."/>
            <person name="Submissions S."/>
        </authorList>
    </citation>
    <scope>NUCLEOTIDE SEQUENCE [LARGE SCALE GENOMIC DNA]</scope>
    <source>
        <strain evidence="9">CGMCC 4.5579</strain>
    </source>
</reference>
<dbReference type="AlphaFoldDB" id="A0A1I5VM09"/>
<dbReference type="InterPro" id="IPR009100">
    <property type="entry name" value="AcylCoA_DH/oxidase_NM_dom_sf"/>
</dbReference>
<comment type="similarity">
    <text evidence="2">Belongs to the acyl-CoA dehydrogenase family.</text>
</comment>
<protein>
    <recommendedName>
        <fullName evidence="10">Acyl-CoA dehydrogenase</fullName>
    </recommendedName>
</protein>
<evidence type="ECO:0000313" key="9">
    <source>
        <dbReference type="Proteomes" id="UP000198727"/>
    </source>
</evidence>
<dbReference type="Gene3D" id="1.10.540.10">
    <property type="entry name" value="Acyl-CoA dehydrogenase/oxidase, N-terminal domain"/>
    <property type="match status" value="1"/>
</dbReference>
<evidence type="ECO:0000256" key="1">
    <source>
        <dbReference type="ARBA" id="ARBA00001974"/>
    </source>
</evidence>
<evidence type="ECO:0000259" key="7">
    <source>
        <dbReference type="Pfam" id="PF02771"/>
    </source>
</evidence>
<organism evidence="8 9">
    <name type="scientific">Amycolatopsis arida</name>
    <dbReference type="NCBI Taxonomy" id="587909"/>
    <lineage>
        <taxon>Bacteria</taxon>
        <taxon>Bacillati</taxon>
        <taxon>Actinomycetota</taxon>
        <taxon>Actinomycetes</taxon>
        <taxon>Pseudonocardiales</taxon>
        <taxon>Pseudonocardiaceae</taxon>
        <taxon>Amycolatopsis</taxon>
    </lineage>
</organism>
<dbReference type="SUPFAM" id="SSF56645">
    <property type="entry name" value="Acyl-CoA dehydrogenase NM domain-like"/>
    <property type="match status" value="1"/>
</dbReference>
<dbReference type="RefSeq" id="WP_092530784.1">
    <property type="nucleotide sequence ID" value="NZ_FOWW01000004.1"/>
</dbReference>
<feature type="domain" description="Acyl-CoA dehydrogenase/oxidase N-terminal" evidence="7">
    <location>
        <begin position="7"/>
        <end position="119"/>
    </location>
</feature>
<dbReference type="Proteomes" id="UP000198727">
    <property type="component" value="Unassembled WGS sequence"/>
</dbReference>
<dbReference type="InterPro" id="IPR009075">
    <property type="entry name" value="AcylCo_DH/oxidase_C"/>
</dbReference>
<evidence type="ECO:0000313" key="8">
    <source>
        <dbReference type="EMBL" id="SFQ08574.1"/>
    </source>
</evidence>
<evidence type="ECO:0000256" key="5">
    <source>
        <dbReference type="ARBA" id="ARBA00023002"/>
    </source>
</evidence>
<dbReference type="PANTHER" id="PTHR43884">
    <property type="entry name" value="ACYL-COA DEHYDROGENASE"/>
    <property type="match status" value="1"/>
</dbReference>
<proteinExistence type="inferred from homology"/>
<dbReference type="OrthoDB" id="4319499at2"/>
<evidence type="ECO:0000259" key="6">
    <source>
        <dbReference type="Pfam" id="PF00441"/>
    </source>
</evidence>
<dbReference type="InterPro" id="IPR036250">
    <property type="entry name" value="AcylCo_DH-like_C"/>
</dbReference>
<evidence type="ECO:0008006" key="10">
    <source>
        <dbReference type="Google" id="ProtNLM"/>
    </source>
</evidence>
<keyword evidence="5" id="KW-0560">Oxidoreductase</keyword>
<evidence type="ECO:0000256" key="2">
    <source>
        <dbReference type="ARBA" id="ARBA00009347"/>
    </source>
</evidence>
<keyword evidence="9" id="KW-1185">Reference proteome</keyword>
<dbReference type="InterPro" id="IPR046373">
    <property type="entry name" value="Acyl-CoA_Oxase/DH_mid-dom_sf"/>
</dbReference>
<dbReference type="Pfam" id="PF00441">
    <property type="entry name" value="Acyl-CoA_dh_1"/>
    <property type="match status" value="1"/>
</dbReference>
<gene>
    <name evidence="8" type="ORF">SAMN05421810_104436</name>
</gene>
<dbReference type="InterPro" id="IPR037069">
    <property type="entry name" value="AcylCoA_DH/ox_N_sf"/>
</dbReference>
<evidence type="ECO:0000256" key="4">
    <source>
        <dbReference type="ARBA" id="ARBA00022827"/>
    </source>
</evidence>
<comment type="cofactor">
    <cofactor evidence="1">
        <name>FAD</name>
        <dbReference type="ChEBI" id="CHEBI:57692"/>
    </cofactor>
</comment>
<keyword evidence="4" id="KW-0274">FAD</keyword>